<accession>A0A2S6GW62</accession>
<evidence type="ECO:0000313" key="1">
    <source>
        <dbReference type="EMBL" id="PPK69485.1"/>
    </source>
</evidence>
<evidence type="ECO:0000313" key="2">
    <source>
        <dbReference type="Proteomes" id="UP000239203"/>
    </source>
</evidence>
<reference evidence="1 2" key="1">
    <citation type="submission" date="2018-02" db="EMBL/GenBank/DDBJ databases">
        <title>Genomic Encyclopedia of Archaeal and Bacterial Type Strains, Phase II (KMG-II): from individual species to whole genera.</title>
        <authorList>
            <person name="Goeker M."/>
        </authorList>
    </citation>
    <scope>NUCLEOTIDE SEQUENCE [LARGE SCALE GENOMIC DNA]</scope>
    <source>
        <strain evidence="1 2">YU 961-1</strain>
    </source>
</reference>
<dbReference type="EMBL" id="PTIX01000003">
    <property type="protein sequence ID" value="PPK69485.1"/>
    <property type="molecule type" value="Genomic_DNA"/>
</dbReference>
<keyword evidence="2" id="KW-1185">Reference proteome</keyword>
<protein>
    <submittedName>
        <fullName evidence="1">Uncharacterized protein</fullName>
    </submittedName>
</protein>
<name>A0A2S6GW62_9PSEU</name>
<proteinExistence type="predicted"/>
<dbReference type="Proteomes" id="UP000239203">
    <property type="component" value="Unassembled WGS sequence"/>
</dbReference>
<dbReference type="OrthoDB" id="3360700at2"/>
<dbReference type="RefSeq" id="WP_104477933.1">
    <property type="nucleotide sequence ID" value="NZ_CP154825.1"/>
</dbReference>
<gene>
    <name evidence="1" type="ORF">CLV40_10392</name>
</gene>
<sequence>MTDLRFFADLVTTGTALGLDHTSTVAEVEAVLGPSQTWRLSRTQLRRTLHTGLVEFAWDWPDPEPLGLSARAGNLFTARGRVGEALTAHYGRFRRKPPTFTELRVAVAARGFTLVPDNSITPDNFRYAYEPTIGTSVTISADPEVPGEYGRIWSITGTTHRTDLTYHHPPGRQQGFADRARFLKSQSPGQIRTWLHRHDPSTDRTTWWRQLIAPFPRDHPLRPLLLAEALNRKVNPPGVDAVNLILALPPEDPALPTAVRAWLDNPPAALPEAERLAHGPSLTPDEIRLSRRLRDQIHVLTGANPRLPHDLAAALDPWKALRPNLLRYPLFARPRHRLHKARTH</sequence>
<comment type="caution">
    <text evidence="1">The sequence shown here is derived from an EMBL/GenBank/DDBJ whole genome shotgun (WGS) entry which is preliminary data.</text>
</comment>
<organism evidence="1 2">
    <name type="scientific">Actinokineospora auranticolor</name>
    <dbReference type="NCBI Taxonomy" id="155976"/>
    <lineage>
        <taxon>Bacteria</taxon>
        <taxon>Bacillati</taxon>
        <taxon>Actinomycetota</taxon>
        <taxon>Actinomycetes</taxon>
        <taxon>Pseudonocardiales</taxon>
        <taxon>Pseudonocardiaceae</taxon>
        <taxon>Actinokineospora</taxon>
    </lineage>
</organism>
<dbReference type="AlphaFoldDB" id="A0A2S6GW62"/>